<gene>
    <name evidence="1" type="ORF">JOF53_000493</name>
</gene>
<evidence type="ECO:0000313" key="2">
    <source>
        <dbReference type="Proteomes" id="UP001519363"/>
    </source>
</evidence>
<dbReference type="EMBL" id="JAGIOO010000001">
    <property type="protein sequence ID" value="MBP2471621.1"/>
    <property type="molecule type" value="Genomic_DNA"/>
</dbReference>
<accession>A0ABS5A5Q0</accession>
<dbReference type="RefSeq" id="WP_086787127.1">
    <property type="nucleotide sequence ID" value="NZ_JAGIOO010000001.1"/>
</dbReference>
<protein>
    <submittedName>
        <fullName evidence="1">Uncharacterized protein</fullName>
    </submittedName>
</protein>
<comment type="caution">
    <text evidence="1">The sequence shown here is derived from an EMBL/GenBank/DDBJ whole genome shotgun (WGS) entry which is preliminary data.</text>
</comment>
<proteinExistence type="predicted"/>
<sequence length="115" mass="12955">MADGNYKVVTQKLREEAKIWRDKADKTRPIVQSVREAYLGPAAFFVGDLTTLVPGMANATLEAKAYEDFRALIEHLLNGAVVEFDQVDAALRNIADEYDRTESLNELDVDTFFRA</sequence>
<dbReference type="Proteomes" id="UP001519363">
    <property type="component" value="Unassembled WGS sequence"/>
</dbReference>
<name>A0ABS5A5Q0_9PSEU</name>
<reference evidence="1 2" key="1">
    <citation type="submission" date="2021-03" db="EMBL/GenBank/DDBJ databases">
        <title>Sequencing the genomes of 1000 actinobacteria strains.</title>
        <authorList>
            <person name="Klenk H.-P."/>
        </authorList>
    </citation>
    <scope>NUCLEOTIDE SEQUENCE [LARGE SCALE GENOMIC DNA]</scope>
    <source>
        <strain evidence="1 2">DSM 44580</strain>
    </source>
</reference>
<organism evidence="1 2">
    <name type="scientific">Crossiella equi</name>
    <dbReference type="NCBI Taxonomy" id="130796"/>
    <lineage>
        <taxon>Bacteria</taxon>
        <taxon>Bacillati</taxon>
        <taxon>Actinomycetota</taxon>
        <taxon>Actinomycetes</taxon>
        <taxon>Pseudonocardiales</taxon>
        <taxon>Pseudonocardiaceae</taxon>
        <taxon>Crossiella</taxon>
    </lineage>
</organism>
<keyword evidence="2" id="KW-1185">Reference proteome</keyword>
<evidence type="ECO:0000313" key="1">
    <source>
        <dbReference type="EMBL" id="MBP2471621.1"/>
    </source>
</evidence>